<accession>A0A148KKS1</accession>
<organism evidence="2 3">
    <name type="scientific">Paraglaciecola hydrolytica</name>
    <dbReference type="NCBI Taxonomy" id="1799789"/>
    <lineage>
        <taxon>Bacteria</taxon>
        <taxon>Pseudomonadati</taxon>
        <taxon>Pseudomonadota</taxon>
        <taxon>Gammaproteobacteria</taxon>
        <taxon>Alteromonadales</taxon>
        <taxon>Alteromonadaceae</taxon>
        <taxon>Paraglaciecola</taxon>
    </lineage>
</organism>
<dbReference type="EMBL" id="LSNE01000019">
    <property type="protein sequence ID" value="KXI26922.1"/>
    <property type="molecule type" value="Genomic_DNA"/>
</dbReference>
<dbReference type="Proteomes" id="UP000070299">
    <property type="component" value="Unassembled WGS sequence"/>
</dbReference>
<keyword evidence="1" id="KW-0472">Membrane</keyword>
<sequence>MILRRITQHLKDQNWFAVALDFVIVVVGILIAFQITNWNEARQDREIERDTLIRLHQDIDESINGQKRDLRFLEQQLADQAVVMRSLSTCQVAPGDDPVFQLGIVTLGWLNPPRLFRRTIDEVTSSGRTDLIQSAEISDRLARIVSMVEWREAWFQPTINTLENHSRLVERHTRYDLTRVIDNPFVPNHRGGVDYDINVLCSDPEIANAISSISYRTSERVEAYRPILDAYDSFLPVIAAELRRRWGINTQREAAP</sequence>
<dbReference type="RefSeq" id="WP_068382045.1">
    <property type="nucleotide sequence ID" value="NZ_LSNE01000019.1"/>
</dbReference>
<dbReference type="STRING" id="1799789.AX660_02690"/>
<feature type="transmembrane region" description="Helical" evidence="1">
    <location>
        <begin position="15"/>
        <end position="35"/>
    </location>
</feature>
<proteinExistence type="predicted"/>
<evidence type="ECO:0000256" key="1">
    <source>
        <dbReference type="SAM" id="Phobius"/>
    </source>
</evidence>
<evidence type="ECO:0000313" key="3">
    <source>
        <dbReference type="Proteomes" id="UP000070299"/>
    </source>
</evidence>
<keyword evidence="1" id="KW-1133">Transmembrane helix</keyword>
<keyword evidence="1" id="KW-0812">Transmembrane</keyword>
<protein>
    <submittedName>
        <fullName evidence="2">Uncharacterized protein</fullName>
    </submittedName>
</protein>
<dbReference type="OrthoDB" id="6388784at2"/>
<keyword evidence="3" id="KW-1185">Reference proteome</keyword>
<name>A0A148KKS1_9ALTE</name>
<comment type="caution">
    <text evidence="2">The sequence shown here is derived from an EMBL/GenBank/DDBJ whole genome shotgun (WGS) entry which is preliminary data.</text>
</comment>
<evidence type="ECO:0000313" key="2">
    <source>
        <dbReference type="EMBL" id="KXI26922.1"/>
    </source>
</evidence>
<dbReference type="AlphaFoldDB" id="A0A148KKS1"/>
<gene>
    <name evidence="2" type="ORF">AX660_02690</name>
</gene>
<reference evidence="3" key="1">
    <citation type="submission" date="2016-02" db="EMBL/GenBank/DDBJ databases">
        <authorList>
            <person name="Schultz-Johansen M."/>
            <person name="Glaring M.A."/>
            <person name="Bech P.K."/>
            <person name="Stougaard P."/>
        </authorList>
    </citation>
    <scope>NUCLEOTIDE SEQUENCE [LARGE SCALE GENOMIC DNA]</scope>
    <source>
        <strain evidence="3">S66</strain>
    </source>
</reference>